<dbReference type="AlphaFoldDB" id="A0A0D0B6H0"/>
<proteinExistence type="predicted"/>
<sequence length="162" mass="17876">MAWLASCGHTGAPKSFFSASSVSAVWNWSSCTTLCLSGFMQSYQCALSLFLFHVIFQHCLELAQLCNLLSATTVTHTLAIFGLYDTKPDNGGRVKKVHRKRHIDRGRGAGIADIEICARTRPWHADTIRFSVSEDFAHANVSRPTLTLSPCLVNWQARSGDC</sequence>
<accession>A0A0D0B6H0</accession>
<reference evidence="1 2" key="1">
    <citation type="submission" date="2014-04" db="EMBL/GenBank/DDBJ databases">
        <authorList>
            <consortium name="DOE Joint Genome Institute"/>
            <person name="Kuo A."/>
            <person name="Ruytinx J."/>
            <person name="Rineau F."/>
            <person name="Colpaert J."/>
            <person name="Kohler A."/>
            <person name="Nagy L.G."/>
            <person name="Floudas D."/>
            <person name="Copeland A."/>
            <person name="Barry K.W."/>
            <person name="Cichocki N."/>
            <person name="Veneault-Fourrey C."/>
            <person name="LaButti K."/>
            <person name="Lindquist E.A."/>
            <person name="Lipzen A."/>
            <person name="Lundell T."/>
            <person name="Morin E."/>
            <person name="Murat C."/>
            <person name="Sun H."/>
            <person name="Tunlid A."/>
            <person name="Henrissat B."/>
            <person name="Grigoriev I.V."/>
            <person name="Hibbett D.S."/>
            <person name="Martin F."/>
            <person name="Nordberg H.P."/>
            <person name="Cantor M.N."/>
            <person name="Hua S.X."/>
        </authorList>
    </citation>
    <scope>NUCLEOTIDE SEQUENCE [LARGE SCALE GENOMIC DNA]</scope>
    <source>
        <strain evidence="1 2">UH-Slu-Lm8-n1</strain>
    </source>
</reference>
<evidence type="ECO:0000313" key="2">
    <source>
        <dbReference type="Proteomes" id="UP000054485"/>
    </source>
</evidence>
<reference evidence="2" key="2">
    <citation type="submission" date="2015-01" db="EMBL/GenBank/DDBJ databases">
        <title>Evolutionary Origins and Diversification of the Mycorrhizal Mutualists.</title>
        <authorList>
            <consortium name="DOE Joint Genome Institute"/>
            <consortium name="Mycorrhizal Genomics Consortium"/>
            <person name="Kohler A."/>
            <person name="Kuo A."/>
            <person name="Nagy L.G."/>
            <person name="Floudas D."/>
            <person name="Copeland A."/>
            <person name="Barry K.W."/>
            <person name="Cichocki N."/>
            <person name="Veneault-Fourrey C."/>
            <person name="LaButti K."/>
            <person name="Lindquist E.A."/>
            <person name="Lipzen A."/>
            <person name="Lundell T."/>
            <person name="Morin E."/>
            <person name="Murat C."/>
            <person name="Riley R."/>
            <person name="Ohm R."/>
            <person name="Sun H."/>
            <person name="Tunlid A."/>
            <person name="Henrissat B."/>
            <person name="Grigoriev I.V."/>
            <person name="Hibbett D.S."/>
            <person name="Martin F."/>
        </authorList>
    </citation>
    <scope>NUCLEOTIDE SEQUENCE [LARGE SCALE GENOMIC DNA]</scope>
    <source>
        <strain evidence="2">UH-Slu-Lm8-n1</strain>
    </source>
</reference>
<protein>
    <submittedName>
        <fullName evidence="1">Uncharacterized protein</fullName>
    </submittedName>
</protein>
<dbReference type="EMBL" id="KN835249">
    <property type="protein sequence ID" value="KIK42057.1"/>
    <property type="molecule type" value="Genomic_DNA"/>
</dbReference>
<organism evidence="1 2">
    <name type="scientific">Suillus luteus UH-Slu-Lm8-n1</name>
    <dbReference type="NCBI Taxonomy" id="930992"/>
    <lineage>
        <taxon>Eukaryota</taxon>
        <taxon>Fungi</taxon>
        <taxon>Dikarya</taxon>
        <taxon>Basidiomycota</taxon>
        <taxon>Agaricomycotina</taxon>
        <taxon>Agaricomycetes</taxon>
        <taxon>Agaricomycetidae</taxon>
        <taxon>Boletales</taxon>
        <taxon>Suillineae</taxon>
        <taxon>Suillaceae</taxon>
        <taxon>Suillus</taxon>
    </lineage>
</organism>
<name>A0A0D0B6H0_9AGAM</name>
<keyword evidence="2" id="KW-1185">Reference proteome</keyword>
<dbReference type="HOGENOM" id="CLU_1636532_0_0_1"/>
<dbReference type="Proteomes" id="UP000054485">
    <property type="component" value="Unassembled WGS sequence"/>
</dbReference>
<evidence type="ECO:0000313" key="1">
    <source>
        <dbReference type="EMBL" id="KIK42057.1"/>
    </source>
</evidence>
<gene>
    <name evidence="1" type="ORF">CY34DRAFT_164474</name>
</gene>
<dbReference type="InParanoid" id="A0A0D0B6H0"/>